<keyword evidence="2 6" id="KW-0812">Transmembrane</keyword>
<feature type="transmembrane region" description="Helical" evidence="6">
    <location>
        <begin position="123"/>
        <end position="141"/>
    </location>
</feature>
<feature type="region of interest" description="Disordered" evidence="5">
    <location>
        <begin position="1"/>
        <end position="65"/>
    </location>
</feature>
<dbReference type="PANTHER" id="PTHR21016:SF25">
    <property type="entry name" value="TM2 DOMAIN-CONTAINING PROTEIN DDB_G0277895-RELATED"/>
    <property type="match status" value="1"/>
</dbReference>
<dbReference type="InterPro" id="IPR050932">
    <property type="entry name" value="TM2D1-3-like"/>
</dbReference>
<protein>
    <submittedName>
        <fullName evidence="8">TM2 domain-containing protein</fullName>
    </submittedName>
</protein>
<evidence type="ECO:0000256" key="5">
    <source>
        <dbReference type="SAM" id="MobiDB-lite"/>
    </source>
</evidence>
<keyword evidence="4 6" id="KW-0472">Membrane</keyword>
<evidence type="ECO:0000313" key="8">
    <source>
        <dbReference type="EMBL" id="MCO8273136.1"/>
    </source>
</evidence>
<comment type="caution">
    <text evidence="8">The sequence shown here is derived from an EMBL/GenBank/DDBJ whole genome shotgun (WGS) entry which is preliminary data.</text>
</comment>
<evidence type="ECO:0000256" key="2">
    <source>
        <dbReference type="ARBA" id="ARBA00022692"/>
    </source>
</evidence>
<evidence type="ECO:0000256" key="1">
    <source>
        <dbReference type="ARBA" id="ARBA00004141"/>
    </source>
</evidence>
<proteinExistence type="predicted"/>
<name>A0ABT1DQL0_9ACTN</name>
<dbReference type="RefSeq" id="WP_253239216.1">
    <property type="nucleotide sequence ID" value="NZ_JAMYJR010000023.1"/>
</dbReference>
<sequence>MTPPGAVPHSPGDPLDPTPAGPPPAGRSHPHDSAWVSTPPAGRSHPAGRPLGPASANPVAAGPGALGHPLSPAAVGPLTAGPGTFPLASRPTSSAAAELPEWERLRVLRAESEFESVRKNARVAYLLWAVCGIFGGHRFYLGDTGRSIAMLFTLGGLGVWTLADLFFVGRRVRAVNRARRAEIMARHALIDA</sequence>
<dbReference type="Proteomes" id="UP001523369">
    <property type="component" value="Unassembled WGS sequence"/>
</dbReference>
<dbReference type="PANTHER" id="PTHR21016">
    <property type="entry name" value="BETA-AMYLOID BINDING PROTEIN-RELATED"/>
    <property type="match status" value="1"/>
</dbReference>
<dbReference type="InterPro" id="IPR007829">
    <property type="entry name" value="TM2"/>
</dbReference>
<dbReference type="EMBL" id="JAMYJR010000023">
    <property type="protein sequence ID" value="MCO8273136.1"/>
    <property type="molecule type" value="Genomic_DNA"/>
</dbReference>
<organism evidence="8 9">
    <name type="scientific">Paractinoplanes aksuensis</name>
    <dbReference type="NCBI Taxonomy" id="2939490"/>
    <lineage>
        <taxon>Bacteria</taxon>
        <taxon>Bacillati</taxon>
        <taxon>Actinomycetota</taxon>
        <taxon>Actinomycetes</taxon>
        <taxon>Micromonosporales</taxon>
        <taxon>Micromonosporaceae</taxon>
        <taxon>Paractinoplanes</taxon>
    </lineage>
</organism>
<accession>A0ABT1DQL0</accession>
<gene>
    <name evidence="8" type="ORF">M1L60_21315</name>
</gene>
<evidence type="ECO:0000256" key="3">
    <source>
        <dbReference type="ARBA" id="ARBA00022989"/>
    </source>
</evidence>
<reference evidence="8 9" key="1">
    <citation type="submission" date="2022-06" db="EMBL/GenBank/DDBJ databases">
        <title>New Species of the Genus Actinoplanes, ActinopZanes ferrugineus.</title>
        <authorList>
            <person name="Ding P."/>
        </authorList>
    </citation>
    <scope>NUCLEOTIDE SEQUENCE [LARGE SCALE GENOMIC DNA]</scope>
    <source>
        <strain evidence="8 9">TRM88003</strain>
    </source>
</reference>
<evidence type="ECO:0000256" key="4">
    <source>
        <dbReference type="ARBA" id="ARBA00023136"/>
    </source>
</evidence>
<comment type="subcellular location">
    <subcellularLocation>
        <location evidence="1">Membrane</location>
        <topology evidence="1">Multi-pass membrane protein</topology>
    </subcellularLocation>
</comment>
<feature type="transmembrane region" description="Helical" evidence="6">
    <location>
        <begin position="147"/>
        <end position="169"/>
    </location>
</feature>
<dbReference type="Pfam" id="PF05154">
    <property type="entry name" value="TM2"/>
    <property type="match status" value="1"/>
</dbReference>
<feature type="compositionally biased region" description="Pro residues" evidence="5">
    <location>
        <begin position="14"/>
        <end position="25"/>
    </location>
</feature>
<evidence type="ECO:0000259" key="7">
    <source>
        <dbReference type="Pfam" id="PF05154"/>
    </source>
</evidence>
<keyword evidence="9" id="KW-1185">Reference proteome</keyword>
<evidence type="ECO:0000256" key="6">
    <source>
        <dbReference type="SAM" id="Phobius"/>
    </source>
</evidence>
<evidence type="ECO:0000313" key="9">
    <source>
        <dbReference type="Proteomes" id="UP001523369"/>
    </source>
</evidence>
<keyword evidence="3 6" id="KW-1133">Transmembrane helix</keyword>
<feature type="domain" description="TM2" evidence="7">
    <location>
        <begin position="119"/>
        <end position="166"/>
    </location>
</feature>